<evidence type="ECO:0000313" key="2">
    <source>
        <dbReference type="EMBL" id="MBB4908703.1"/>
    </source>
</evidence>
<sequence length="316" mass="34462">MKRLISLLARRRWFGLPRALSLALVVVLTGALVMYWPVLFPSARVRAVVEGLRTGSVYVEPGAPGVVDPDRARKVVGDRPIVVAILNEEPLPASGHINGPDYEFCEDVARLVSTSLVAVFAVDEHGVYESSYCDGAAFPGQGDWGFYVDVVSTAQTAWTYRATPQDRTPEIEEFALAFDVLAAERFPAGIPRRGSVPDQLAWWQGVLAVIGMVAATVALFLSLRLLGGALRRRGTQRAALTHRRAAASARLSRLADHVLHTERPTDLAEAGRLADAARSYVRLVGRHDDAHDPAELDVVELELAELERELGLAERS</sequence>
<organism evidence="2 3">
    <name type="scientific">Actinophytocola algeriensis</name>
    <dbReference type="NCBI Taxonomy" id="1768010"/>
    <lineage>
        <taxon>Bacteria</taxon>
        <taxon>Bacillati</taxon>
        <taxon>Actinomycetota</taxon>
        <taxon>Actinomycetes</taxon>
        <taxon>Pseudonocardiales</taxon>
        <taxon>Pseudonocardiaceae</taxon>
    </lineage>
</organism>
<accession>A0A7W7Q8A2</accession>
<keyword evidence="1" id="KW-0472">Membrane</keyword>
<evidence type="ECO:0000256" key="1">
    <source>
        <dbReference type="SAM" id="Phobius"/>
    </source>
</evidence>
<gene>
    <name evidence="2" type="ORF">FHR82_004956</name>
</gene>
<dbReference type="Proteomes" id="UP000520767">
    <property type="component" value="Unassembled WGS sequence"/>
</dbReference>
<keyword evidence="1" id="KW-0812">Transmembrane</keyword>
<keyword evidence="3" id="KW-1185">Reference proteome</keyword>
<name>A0A7W7Q8A2_9PSEU</name>
<keyword evidence="1" id="KW-1133">Transmembrane helix</keyword>
<dbReference type="RefSeq" id="WP_184812824.1">
    <property type="nucleotide sequence ID" value="NZ_JACHJQ010000005.1"/>
</dbReference>
<evidence type="ECO:0000313" key="3">
    <source>
        <dbReference type="Proteomes" id="UP000520767"/>
    </source>
</evidence>
<feature type="transmembrane region" description="Helical" evidence="1">
    <location>
        <begin position="201"/>
        <end position="223"/>
    </location>
</feature>
<protein>
    <submittedName>
        <fullName evidence="2">Uncharacterized protein</fullName>
    </submittedName>
</protein>
<reference evidence="2 3" key="1">
    <citation type="submission" date="2020-08" db="EMBL/GenBank/DDBJ databases">
        <title>Genomic Encyclopedia of Type Strains, Phase III (KMG-III): the genomes of soil and plant-associated and newly described type strains.</title>
        <authorList>
            <person name="Whitman W."/>
        </authorList>
    </citation>
    <scope>NUCLEOTIDE SEQUENCE [LARGE SCALE GENOMIC DNA]</scope>
    <source>
        <strain evidence="2 3">CECT 8960</strain>
    </source>
</reference>
<dbReference type="EMBL" id="JACHJQ010000005">
    <property type="protein sequence ID" value="MBB4908703.1"/>
    <property type="molecule type" value="Genomic_DNA"/>
</dbReference>
<dbReference type="AlphaFoldDB" id="A0A7W7Q8A2"/>
<comment type="caution">
    <text evidence="2">The sequence shown here is derived from an EMBL/GenBank/DDBJ whole genome shotgun (WGS) entry which is preliminary data.</text>
</comment>
<proteinExistence type="predicted"/>